<comment type="caution">
    <text evidence="4">The sequence shown here is derived from an EMBL/GenBank/DDBJ whole genome shotgun (WGS) entry which is preliminary data.</text>
</comment>
<dbReference type="Pfam" id="PF00805">
    <property type="entry name" value="Pentapeptide"/>
    <property type="match status" value="3"/>
</dbReference>
<dbReference type="InterPro" id="IPR001646">
    <property type="entry name" value="5peptide_repeat"/>
</dbReference>
<keyword evidence="3" id="KW-0472">Membrane</keyword>
<keyword evidence="5" id="KW-1185">Reference proteome</keyword>
<dbReference type="STRING" id="1035195.HMPREF9997_01879"/>
<protein>
    <submittedName>
        <fullName evidence="4">Pentapeptide repeat protein</fullName>
    </submittedName>
</protein>
<sequence length="564" mass="62196">MTHREDPTGDEPVGSNIAAVEQVDGPTASSSPSGDSVSHQQAHPAPSSYQRSTMPEVMILGLAGIAFVVALFILLWSGFNDAIGSQAGLLVGSFVLTSGFLVMSWALYRRALSEQDTAVTLDRERRQETAALDRLNREEAAKQAQLERDEQSRQAGEHILLASEQDRKLHASARRTELSTRLNATLPRLCSEDSTMQAAAITELLFQIDDWSALINTEIDAEFAPEKRHILSEEGRRRRQELFNLAFNNEINNNEVLKTRCDGLVQRLHKDSNLRTLDDLDKTRLALGIQLIAQRGNNGGVVSTQAQFENVKFPTGLRLSGNLSGLNFRGAELPKANLQGADLRGCDLRDTNLQGADLRKTSLLGADLMSAHLENSNLRGSDLQKANLHKAVLRNADLRDTDLEGAYLVGADLQGANLQKANLRLANLQESHLQQTHLQQADLQQADLKNTSLASAKMDSANFQESRLQNSDLQQSDLRNANLQGADMKNVDLQWAKLQGANLHKANLCEAKALNSEFNEHTNYDSAMYNMSTIFPEGLSPITTRMVFIDEDGRPTEIREAELA</sequence>
<name>L1MDT2_9CORY</name>
<gene>
    <name evidence="4" type="ORF">HMPREF9997_01879</name>
</gene>
<keyword evidence="3" id="KW-1133">Transmembrane helix</keyword>
<feature type="compositionally biased region" description="Polar residues" evidence="2">
    <location>
        <begin position="27"/>
        <end position="49"/>
    </location>
</feature>
<evidence type="ECO:0000256" key="3">
    <source>
        <dbReference type="SAM" id="Phobius"/>
    </source>
</evidence>
<reference evidence="4 5" key="1">
    <citation type="submission" date="2012-05" db="EMBL/GenBank/DDBJ databases">
        <authorList>
            <person name="Weinstock G."/>
            <person name="Sodergren E."/>
            <person name="Lobos E.A."/>
            <person name="Fulton L."/>
            <person name="Fulton R."/>
            <person name="Courtney L."/>
            <person name="Fronick C."/>
            <person name="O'Laughlin M."/>
            <person name="Godfrey J."/>
            <person name="Wilson R.M."/>
            <person name="Miner T."/>
            <person name="Farmer C."/>
            <person name="Delehaunty K."/>
            <person name="Cordes M."/>
            <person name="Minx P."/>
            <person name="Tomlinson C."/>
            <person name="Chen J."/>
            <person name="Wollam A."/>
            <person name="Pepin K.H."/>
            <person name="Bhonagiri V."/>
            <person name="Zhang X."/>
            <person name="Suruliraj S."/>
            <person name="Warren W."/>
            <person name="Mitreva M."/>
            <person name="Mardis E.R."/>
            <person name="Wilson R.K."/>
        </authorList>
    </citation>
    <scope>NUCLEOTIDE SEQUENCE [LARGE SCALE GENOMIC DNA]</scope>
    <source>
        <strain evidence="4 5">F0235</strain>
    </source>
</reference>
<evidence type="ECO:0000256" key="1">
    <source>
        <dbReference type="SAM" id="Coils"/>
    </source>
</evidence>
<dbReference type="Gene3D" id="2.160.20.80">
    <property type="entry name" value="E3 ubiquitin-protein ligase SopA"/>
    <property type="match status" value="2"/>
</dbReference>
<dbReference type="SUPFAM" id="SSF141571">
    <property type="entry name" value="Pentapeptide repeat-like"/>
    <property type="match status" value="2"/>
</dbReference>
<dbReference type="EMBL" id="AMEM01000024">
    <property type="protein sequence ID" value="EKX89408.1"/>
    <property type="molecule type" value="Genomic_DNA"/>
</dbReference>
<dbReference type="PANTHER" id="PTHR14136:SF17">
    <property type="entry name" value="BTB_POZ DOMAIN-CONTAINING PROTEIN KCTD9"/>
    <property type="match status" value="1"/>
</dbReference>
<dbReference type="AlphaFoldDB" id="L1MDT2"/>
<dbReference type="PATRIC" id="fig|1035195.3.peg.1696"/>
<dbReference type="PANTHER" id="PTHR14136">
    <property type="entry name" value="BTB_POZ DOMAIN-CONTAINING PROTEIN KCTD9"/>
    <property type="match status" value="1"/>
</dbReference>
<feature type="transmembrane region" description="Helical" evidence="3">
    <location>
        <begin position="88"/>
        <end position="108"/>
    </location>
</feature>
<dbReference type="InterPro" id="IPR051082">
    <property type="entry name" value="Pentapeptide-BTB/POZ_domain"/>
</dbReference>
<evidence type="ECO:0000256" key="2">
    <source>
        <dbReference type="SAM" id="MobiDB-lite"/>
    </source>
</evidence>
<proteinExistence type="predicted"/>
<accession>L1MDT2</accession>
<dbReference type="eggNOG" id="COG1357">
    <property type="taxonomic scope" value="Bacteria"/>
</dbReference>
<feature type="region of interest" description="Disordered" evidence="2">
    <location>
        <begin position="1"/>
        <end position="49"/>
    </location>
</feature>
<dbReference type="Proteomes" id="UP000010445">
    <property type="component" value="Unassembled WGS sequence"/>
</dbReference>
<dbReference type="HOGENOM" id="CLU_482917_0_0_11"/>
<feature type="transmembrane region" description="Helical" evidence="3">
    <location>
        <begin position="57"/>
        <end position="76"/>
    </location>
</feature>
<keyword evidence="3" id="KW-0812">Transmembrane</keyword>
<dbReference type="RefSeq" id="WP_006064104.1">
    <property type="nucleotide sequence ID" value="NZ_KB290831.1"/>
</dbReference>
<keyword evidence="1" id="KW-0175">Coiled coil</keyword>
<evidence type="ECO:0000313" key="4">
    <source>
        <dbReference type="EMBL" id="EKX89408.1"/>
    </source>
</evidence>
<organism evidence="4 5">
    <name type="scientific">Corynebacterium durum F0235</name>
    <dbReference type="NCBI Taxonomy" id="1035195"/>
    <lineage>
        <taxon>Bacteria</taxon>
        <taxon>Bacillati</taxon>
        <taxon>Actinomycetota</taxon>
        <taxon>Actinomycetes</taxon>
        <taxon>Mycobacteriales</taxon>
        <taxon>Corynebacteriaceae</taxon>
        <taxon>Corynebacterium</taxon>
    </lineage>
</organism>
<dbReference type="OrthoDB" id="2579959at2"/>
<feature type="coiled-coil region" evidence="1">
    <location>
        <begin position="118"/>
        <end position="152"/>
    </location>
</feature>
<evidence type="ECO:0000313" key="5">
    <source>
        <dbReference type="Proteomes" id="UP000010445"/>
    </source>
</evidence>